<dbReference type="Pfam" id="PF04267">
    <property type="entry name" value="SoxD"/>
    <property type="match status" value="1"/>
</dbReference>
<dbReference type="EC" id="1.5.3.1" evidence="1"/>
<proteinExistence type="predicted"/>
<evidence type="ECO:0000313" key="1">
    <source>
        <dbReference type="EMBL" id="MBB3972668.1"/>
    </source>
</evidence>
<evidence type="ECO:0000313" key="2">
    <source>
        <dbReference type="Proteomes" id="UP000528964"/>
    </source>
</evidence>
<dbReference type="InterPro" id="IPR006279">
    <property type="entry name" value="SoxD"/>
</dbReference>
<dbReference type="GO" id="GO:0046653">
    <property type="term" value="P:tetrahydrofolate metabolic process"/>
    <property type="evidence" value="ECO:0007669"/>
    <property type="project" value="InterPro"/>
</dbReference>
<reference evidence="1 2" key="1">
    <citation type="submission" date="2020-08" db="EMBL/GenBank/DDBJ databases">
        <title>Genomic Encyclopedia of Type Strains, Phase IV (KMG-IV): sequencing the most valuable type-strain genomes for metagenomic binning, comparative biology and taxonomic classification.</title>
        <authorList>
            <person name="Goeker M."/>
        </authorList>
    </citation>
    <scope>NUCLEOTIDE SEQUENCE [LARGE SCALE GENOMIC DNA]</scope>
    <source>
        <strain evidence="1 2">DSM 25481</strain>
    </source>
</reference>
<dbReference type="InterPro" id="IPR038561">
    <property type="entry name" value="SoxD_sf"/>
</dbReference>
<dbReference type="Gene3D" id="3.30.2270.10">
    <property type="entry name" value="Folate-binding superfamily"/>
    <property type="match status" value="1"/>
</dbReference>
<dbReference type="Proteomes" id="UP000528964">
    <property type="component" value="Unassembled WGS sequence"/>
</dbReference>
<dbReference type="EMBL" id="JACIDR010000002">
    <property type="protein sequence ID" value="MBB3972668.1"/>
    <property type="molecule type" value="Genomic_DNA"/>
</dbReference>
<accession>A0A7W6CWZ2</accession>
<gene>
    <name evidence="1" type="ORF">GGR24_001325</name>
</gene>
<keyword evidence="1" id="KW-0560">Oxidoreductase</keyword>
<comment type="caution">
    <text evidence="1">The sequence shown here is derived from an EMBL/GenBank/DDBJ whole genome shotgun (WGS) entry which is preliminary data.</text>
</comment>
<sequence length="95" mass="10523">MRIACPFCGPRGVDEFAYLGDATVKRPNADAPDALPAFVEYVYLRDNPAGLHRELWQHALGCQSWLVVTRNVRTHVIDQVEAARDVAAARSSEAE</sequence>
<dbReference type="RefSeq" id="WP_183394558.1">
    <property type="nucleotide sequence ID" value="NZ_JACIDR010000002.1"/>
</dbReference>
<dbReference type="AlphaFoldDB" id="A0A7W6CWZ2"/>
<organism evidence="1 2">
    <name type="scientific">Hansschlegelia beijingensis</name>
    <dbReference type="NCBI Taxonomy" id="1133344"/>
    <lineage>
        <taxon>Bacteria</taxon>
        <taxon>Pseudomonadati</taxon>
        <taxon>Pseudomonadota</taxon>
        <taxon>Alphaproteobacteria</taxon>
        <taxon>Hyphomicrobiales</taxon>
        <taxon>Methylopilaceae</taxon>
        <taxon>Hansschlegelia</taxon>
    </lineage>
</organism>
<protein>
    <submittedName>
        <fullName evidence="1">Sarcosine oxidase subunit delta</fullName>
        <ecNumber evidence="1">1.5.3.1</ecNumber>
    </submittedName>
</protein>
<keyword evidence="2" id="KW-1185">Reference proteome</keyword>
<dbReference type="GO" id="GO:0008115">
    <property type="term" value="F:sarcosine oxidase activity"/>
    <property type="evidence" value="ECO:0007669"/>
    <property type="project" value="UniProtKB-EC"/>
</dbReference>
<name>A0A7W6CWZ2_9HYPH</name>